<feature type="region of interest" description="Disordered" evidence="1">
    <location>
        <begin position="28"/>
        <end position="131"/>
    </location>
</feature>
<reference evidence="2" key="1">
    <citation type="submission" date="2018-11" db="EMBL/GenBank/DDBJ databases">
        <authorList>
            <person name="Alioto T."/>
            <person name="Alioto T."/>
        </authorList>
    </citation>
    <scope>NUCLEOTIDE SEQUENCE</scope>
</reference>
<accession>A0A8B6F6H2</accession>
<dbReference type="Proteomes" id="UP000596742">
    <property type="component" value="Unassembled WGS sequence"/>
</dbReference>
<evidence type="ECO:0000313" key="2">
    <source>
        <dbReference type="EMBL" id="VDI44342.1"/>
    </source>
</evidence>
<dbReference type="EMBL" id="UYJE01006245">
    <property type="protein sequence ID" value="VDI44342.1"/>
    <property type="molecule type" value="Genomic_DNA"/>
</dbReference>
<keyword evidence="3" id="KW-1185">Reference proteome</keyword>
<protein>
    <submittedName>
        <fullName evidence="2">Uncharacterized protein</fullName>
    </submittedName>
</protein>
<feature type="compositionally biased region" description="Low complexity" evidence="1">
    <location>
        <begin position="95"/>
        <end position="106"/>
    </location>
</feature>
<comment type="caution">
    <text evidence="2">The sequence shown here is derived from an EMBL/GenBank/DDBJ whole genome shotgun (WGS) entry which is preliminary data.</text>
</comment>
<gene>
    <name evidence="2" type="ORF">MGAL_10B000891</name>
</gene>
<proteinExistence type="predicted"/>
<name>A0A8B6F6H2_MYTGA</name>
<feature type="compositionally biased region" description="Basic and acidic residues" evidence="1">
    <location>
        <begin position="107"/>
        <end position="131"/>
    </location>
</feature>
<organism evidence="2 3">
    <name type="scientific">Mytilus galloprovincialis</name>
    <name type="common">Mediterranean mussel</name>
    <dbReference type="NCBI Taxonomy" id="29158"/>
    <lineage>
        <taxon>Eukaryota</taxon>
        <taxon>Metazoa</taxon>
        <taxon>Spiralia</taxon>
        <taxon>Lophotrochozoa</taxon>
        <taxon>Mollusca</taxon>
        <taxon>Bivalvia</taxon>
        <taxon>Autobranchia</taxon>
        <taxon>Pteriomorphia</taxon>
        <taxon>Mytilida</taxon>
        <taxon>Mytiloidea</taxon>
        <taxon>Mytilidae</taxon>
        <taxon>Mytilinae</taxon>
        <taxon>Mytilus</taxon>
    </lineage>
</organism>
<evidence type="ECO:0000313" key="3">
    <source>
        <dbReference type="Proteomes" id="UP000596742"/>
    </source>
</evidence>
<feature type="compositionally biased region" description="Basic and acidic residues" evidence="1">
    <location>
        <begin position="43"/>
        <end position="59"/>
    </location>
</feature>
<evidence type="ECO:0000256" key="1">
    <source>
        <dbReference type="SAM" id="MobiDB-lite"/>
    </source>
</evidence>
<sequence length="155" mass="18036">MKDGNRCMTILHEEYTATQLRKTNYVVHPEDSDESDSELPVANHRERLINRYRQERETSSDEDDIPLAELKQKIANRNQRENEEDKSSVTSSEMSDNNSSDGYNSDRSQKMSVDEVIMPKENKQTVKKSEKKDELILSFLSTVSCYLNKMHDQQT</sequence>
<dbReference type="AlphaFoldDB" id="A0A8B6F6H2"/>
<feature type="compositionally biased region" description="Basic and acidic residues" evidence="1">
    <location>
        <begin position="78"/>
        <end position="87"/>
    </location>
</feature>